<accession>D8PX58</accession>
<dbReference type="CDD" id="cd11883">
    <property type="entry name" value="SH3_Sdc25"/>
    <property type="match status" value="1"/>
</dbReference>
<dbReference type="PROSITE" id="PS50009">
    <property type="entry name" value="RASGEF_CAT"/>
    <property type="match status" value="1"/>
</dbReference>
<dbReference type="Pfam" id="PF00617">
    <property type="entry name" value="RasGEF"/>
    <property type="match status" value="1"/>
</dbReference>
<keyword evidence="1 4" id="KW-0728">SH3 domain</keyword>
<dbReference type="CDD" id="cd00155">
    <property type="entry name" value="RasGEF"/>
    <property type="match status" value="1"/>
</dbReference>
<dbReference type="HOGENOM" id="CLU_002116_0_0_1"/>
<feature type="domain" description="Ras-GEF" evidence="7">
    <location>
        <begin position="984"/>
        <end position="1221"/>
    </location>
</feature>
<evidence type="ECO:0000256" key="5">
    <source>
        <dbReference type="SAM" id="MobiDB-lite"/>
    </source>
</evidence>
<dbReference type="PROSITE" id="PS50002">
    <property type="entry name" value="SH3"/>
    <property type="match status" value="1"/>
</dbReference>
<dbReference type="InterPro" id="IPR001895">
    <property type="entry name" value="RASGEF_cat_dom"/>
</dbReference>
<proteinExistence type="predicted"/>
<keyword evidence="10" id="KW-1185">Reference proteome</keyword>
<dbReference type="SMART" id="SM00147">
    <property type="entry name" value="RasGEF"/>
    <property type="match status" value="1"/>
</dbReference>
<dbReference type="CDD" id="cd06224">
    <property type="entry name" value="REM"/>
    <property type="match status" value="1"/>
</dbReference>
<dbReference type="eggNOG" id="KOG3417">
    <property type="taxonomic scope" value="Eukaryota"/>
</dbReference>
<feature type="domain" description="N-terminal Ras-GEF" evidence="8">
    <location>
        <begin position="792"/>
        <end position="923"/>
    </location>
</feature>
<gene>
    <name evidence="9" type="ORF">SCHCODRAFT_81751</name>
</gene>
<evidence type="ECO:0000259" key="8">
    <source>
        <dbReference type="PROSITE" id="PS50212"/>
    </source>
</evidence>
<organism evidence="10">
    <name type="scientific">Schizophyllum commune (strain H4-8 / FGSC 9210)</name>
    <name type="common">Split gill fungus</name>
    <dbReference type="NCBI Taxonomy" id="578458"/>
    <lineage>
        <taxon>Eukaryota</taxon>
        <taxon>Fungi</taxon>
        <taxon>Dikarya</taxon>
        <taxon>Basidiomycota</taxon>
        <taxon>Agaricomycotina</taxon>
        <taxon>Agaricomycetes</taxon>
        <taxon>Agaricomycetidae</taxon>
        <taxon>Agaricales</taxon>
        <taxon>Schizophyllaceae</taxon>
        <taxon>Schizophyllum</taxon>
    </lineage>
</organism>
<dbReference type="InterPro" id="IPR001452">
    <property type="entry name" value="SH3_domain"/>
</dbReference>
<dbReference type="InterPro" id="IPR019804">
    <property type="entry name" value="Ras_G-nucl-exch_fac_CS"/>
</dbReference>
<dbReference type="Gene3D" id="1.20.870.10">
    <property type="entry name" value="Son of sevenless (SoS) protein Chain: S domain 1"/>
    <property type="match status" value="1"/>
</dbReference>
<dbReference type="Gene3D" id="2.30.30.40">
    <property type="entry name" value="SH3 Domains"/>
    <property type="match status" value="1"/>
</dbReference>
<sequence>MLSTSRAQRPRIADSNDLDAQPSTGHCSPHRQRVAQDTRSFPRRFRTQVPSHTPYTRRPSRSCWVYHTLVPHTGECSPILLPALSDRDRAAASSTSTHTRRLVPIHIPHLLDLLPSWLYDRPTTAHRHGAYQRRCWSLLGTTTSVLRSLDETIRPDDYVLALHDYVPQTSSATCLSFRAGQVIRVFNRDTSGWWDGELDGRRGWFPSNYVDAKPASLVEEDVPRAMHSHKKSTASVTSWMSVSSGDPYESSLSNPMGHSENDAYCPPIMIPLLNGLTLLQNAVRANRIAHFQPSTACIISCVRSILSSTGTLQRESPLLQDFPVLAGERRRILAVLASLVAKAKQASDPEIDENTRDDQIDEMMRLSGQVFAHMRRYLSIVVHIGVDLPGRADPAAGSPNYGHARSGSAVETPSNSSSSSFSSSAASSSPVPSSRAVFPTGPASIVQVLDILRLTHDEYLSTIAALIGYAHMYTRSSHASSTGHMYDLVREIVERSCKLLTIVEAVMQHPGIPESRLLNLSEAKDGLFEVTSALAEAVRALMVEPSPMVSEDAEKENMLYAATAALKAGSDCAASIKMCLTRTTDNRPVVFPPPQAPTLQDEEDQEQTQQDAITPVRETRPKLAKSSSSSALAMLANGREDDEDLTIQAQTPSPLRLRQVSSGSESASASSRSTAATSQETSLTSPEEVKAKPGAQLARLAVAERHIEPDLPSPSSMATSFAPSLAASFAPSLARTETGTTWEGSIRSGKDMEDKLINGNLSNLDSIPELPADPMAYMLSHDYDVDAVAYNTDGHLVGATLDVLVEKMTPHDSIVDPAFAAVFFMTFRLFSSPAELLQALIARYNVVPPRGVSHEGIQVWQQRKGIPVRLRVSNFIKSWAETYWRSGVDDAVLNDLAAFTQNALAVMFPGPAARILDLLDMRRRSMDLGVSPKGDRSRDPGMSINPPTPLVVQPSEIPRPTMTKTLLAALRARNFASISITDFDALELARQMTIMECNLYCAIQPEEVLETGQADAKPVNVKAMSSLSTVITGWVAESILNEADAKKRTALVKFFIKLADRCTALNNFSTSRSVLAALDSSTIARLHQTWNGLPQKNKVQLEAMRKLADHSRNYREYRARLRNTAPPAVPFLGLYLTDVTFCREGNPSHRASPTNQSKQLINFNKYHKLARIVQDMQRFQVPYNLKEIPEVHEYLNFVFQKSRRNGDLQDLYRRSLMVEPKRSADPPPPTPSTEVKQLFPWTSRSQSAQPQPI</sequence>
<dbReference type="PANTHER" id="PTHR23113">
    <property type="entry name" value="GUANINE NUCLEOTIDE EXCHANGE FACTOR"/>
    <property type="match status" value="1"/>
</dbReference>
<dbReference type="Gene3D" id="1.10.840.10">
    <property type="entry name" value="Ras guanine-nucleotide exchange factors catalytic domain"/>
    <property type="match status" value="1"/>
</dbReference>
<evidence type="ECO:0000313" key="9">
    <source>
        <dbReference type="EMBL" id="EFI99026.1"/>
    </source>
</evidence>
<dbReference type="VEuPathDB" id="FungiDB:SCHCODRAFT_02533198"/>
<evidence type="ECO:0000256" key="4">
    <source>
        <dbReference type="PROSITE-ProRule" id="PRU00192"/>
    </source>
</evidence>
<dbReference type="GO" id="GO:0005085">
    <property type="term" value="F:guanyl-nucleotide exchange factor activity"/>
    <property type="evidence" value="ECO:0007669"/>
    <property type="project" value="UniProtKB-KW"/>
</dbReference>
<evidence type="ECO:0000256" key="3">
    <source>
        <dbReference type="PROSITE-ProRule" id="PRU00168"/>
    </source>
</evidence>
<evidence type="ECO:0000259" key="7">
    <source>
        <dbReference type="PROSITE" id="PS50009"/>
    </source>
</evidence>
<dbReference type="InterPro" id="IPR036028">
    <property type="entry name" value="SH3-like_dom_sf"/>
</dbReference>
<dbReference type="InterPro" id="IPR008937">
    <property type="entry name" value="Ras-like_GEF"/>
</dbReference>
<dbReference type="SUPFAM" id="SSF50044">
    <property type="entry name" value="SH3-domain"/>
    <property type="match status" value="1"/>
</dbReference>
<dbReference type="InterPro" id="IPR036964">
    <property type="entry name" value="RASGEF_cat_dom_sf"/>
</dbReference>
<dbReference type="Pfam" id="PF00618">
    <property type="entry name" value="RasGEF_N"/>
    <property type="match status" value="1"/>
</dbReference>
<evidence type="ECO:0008006" key="11">
    <source>
        <dbReference type="Google" id="ProtNLM"/>
    </source>
</evidence>
<feature type="compositionally biased region" description="Low complexity" evidence="5">
    <location>
        <begin position="661"/>
        <end position="682"/>
    </location>
</feature>
<dbReference type="PROSITE" id="PS50212">
    <property type="entry name" value="RASGEF_NTER"/>
    <property type="match status" value="1"/>
</dbReference>
<dbReference type="GO" id="GO:0005886">
    <property type="term" value="C:plasma membrane"/>
    <property type="evidence" value="ECO:0007669"/>
    <property type="project" value="TreeGrafter"/>
</dbReference>
<protein>
    <recommendedName>
        <fullName evidence="11">Ras GEF</fullName>
    </recommendedName>
</protein>
<feature type="domain" description="SH3" evidence="6">
    <location>
        <begin position="154"/>
        <end position="215"/>
    </location>
</feature>
<dbReference type="InParanoid" id="D8PX58"/>
<dbReference type="SUPFAM" id="SSF48366">
    <property type="entry name" value="Ras GEF"/>
    <property type="match status" value="1"/>
</dbReference>
<dbReference type="PRINTS" id="PR00452">
    <property type="entry name" value="SH3DOMAIN"/>
</dbReference>
<name>D8PX58_SCHCM</name>
<dbReference type="Pfam" id="PF07653">
    <property type="entry name" value="SH3_2"/>
    <property type="match status" value="1"/>
</dbReference>
<dbReference type="eggNOG" id="KOG2070">
    <property type="taxonomic scope" value="Eukaryota"/>
</dbReference>
<feature type="compositionally biased region" description="Low complexity" evidence="5">
    <location>
        <begin position="408"/>
        <end position="436"/>
    </location>
</feature>
<evidence type="ECO:0000313" key="10">
    <source>
        <dbReference type="Proteomes" id="UP000007431"/>
    </source>
</evidence>
<dbReference type="InterPro" id="IPR023578">
    <property type="entry name" value="Ras_GEF_dom_sf"/>
</dbReference>
<dbReference type="EMBL" id="GL377304">
    <property type="protein sequence ID" value="EFI99026.1"/>
    <property type="molecule type" value="Genomic_DNA"/>
</dbReference>
<feature type="region of interest" description="Disordered" evidence="5">
    <location>
        <begin position="1"/>
        <end position="57"/>
    </location>
</feature>
<dbReference type="GO" id="GO:0007265">
    <property type="term" value="P:Ras protein signal transduction"/>
    <property type="evidence" value="ECO:0007669"/>
    <property type="project" value="TreeGrafter"/>
</dbReference>
<dbReference type="PROSITE" id="PS00720">
    <property type="entry name" value="RASGEF"/>
    <property type="match status" value="1"/>
</dbReference>
<dbReference type="SMART" id="SM00326">
    <property type="entry name" value="SH3"/>
    <property type="match status" value="1"/>
</dbReference>
<dbReference type="SMART" id="SM00229">
    <property type="entry name" value="RasGEFN"/>
    <property type="match status" value="1"/>
</dbReference>
<evidence type="ECO:0000256" key="2">
    <source>
        <dbReference type="ARBA" id="ARBA00022658"/>
    </source>
</evidence>
<dbReference type="AlphaFoldDB" id="D8PX58"/>
<dbReference type="Proteomes" id="UP000007431">
    <property type="component" value="Unassembled WGS sequence"/>
</dbReference>
<evidence type="ECO:0000256" key="1">
    <source>
        <dbReference type="ARBA" id="ARBA00022443"/>
    </source>
</evidence>
<feature type="region of interest" description="Disordered" evidence="5">
    <location>
        <begin position="1217"/>
        <end position="1253"/>
    </location>
</feature>
<feature type="region of interest" description="Disordered" evidence="5">
    <location>
        <begin position="585"/>
        <end position="694"/>
    </location>
</feature>
<keyword evidence="2 3" id="KW-0344">Guanine-nucleotide releasing factor</keyword>
<evidence type="ECO:0000259" key="6">
    <source>
        <dbReference type="PROSITE" id="PS50002"/>
    </source>
</evidence>
<feature type="compositionally biased region" description="Polar residues" evidence="5">
    <location>
        <begin position="1232"/>
        <end position="1253"/>
    </location>
</feature>
<feature type="region of interest" description="Disordered" evidence="5">
    <location>
        <begin position="929"/>
        <end position="949"/>
    </location>
</feature>
<dbReference type="OMA" id="EEVWERD"/>
<feature type="compositionally biased region" description="Low complexity" evidence="5">
    <location>
        <begin position="624"/>
        <end position="636"/>
    </location>
</feature>
<dbReference type="FunFam" id="2.30.30.40:FF:000072">
    <property type="entry name" value="Unconventional Myosin IB"/>
    <property type="match status" value="1"/>
</dbReference>
<dbReference type="STRING" id="578458.D8PX58"/>
<feature type="region of interest" description="Disordered" evidence="5">
    <location>
        <begin position="397"/>
        <end position="436"/>
    </location>
</feature>
<dbReference type="PANTHER" id="PTHR23113:SF354">
    <property type="entry name" value="BUD SITE SELECTION PROTEIN 5"/>
    <property type="match status" value="1"/>
</dbReference>
<dbReference type="InterPro" id="IPR000651">
    <property type="entry name" value="Ras-like_Gua-exchang_fac_N"/>
</dbReference>
<reference evidence="9 10" key="1">
    <citation type="journal article" date="2010" name="Nat. Biotechnol.">
        <title>Genome sequence of the model mushroom Schizophyllum commune.</title>
        <authorList>
            <person name="Ohm R.A."/>
            <person name="de Jong J.F."/>
            <person name="Lugones L.G."/>
            <person name="Aerts A."/>
            <person name="Kothe E."/>
            <person name="Stajich J.E."/>
            <person name="de Vries R.P."/>
            <person name="Record E."/>
            <person name="Levasseur A."/>
            <person name="Baker S.E."/>
            <person name="Bartholomew K.A."/>
            <person name="Coutinho P.M."/>
            <person name="Erdmann S."/>
            <person name="Fowler T.J."/>
            <person name="Gathman A.C."/>
            <person name="Lombard V."/>
            <person name="Henrissat B."/>
            <person name="Knabe N."/>
            <person name="Kuees U."/>
            <person name="Lilly W.W."/>
            <person name="Lindquist E."/>
            <person name="Lucas S."/>
            <person name="Magnuson J.K."/>
            <person name="Piumi F."/>
            <person name="Raudaskoski M."/>
            <person name="Salamov A."/>
            <person name="Schmutz J."/>
            <person name="Schwarze F.W.M.R."/>
            <person name="vanKuyk P.A."/>
            <person name="Horton J.S."/>
            <person name="Grigoriev I.V."/>
            <person name="Woesten H.A.B."/>
        </authorList>
    </citation>
    <scope>NUCLEOTIDE SEQUENCE [LARGE SCALE GENOMIC DNA]</scope>
    <source>
        <strain evidence="10">H4-8 / FGSC 9210</strain>
    </source>
</reference>